<dbReference type="Gene3D" id="3.40.50.1220">
    <property type="entry name" value="TPP-binding domain"/>
    <property type="match status" value="1"/>
</dbReference>
<sequence>DAPVTIDALPQVPAAQQGAASLADLDWLANQIKQAQLPVLLVGARGSDDQTVAALHSLLGDTPLPVVETFQGAG</sequence>
<dbReference type="InterPro" id="IPR029035">
    <property type="entry name" value="DHS-like_NAD/FAD-binding_dom"/>
</dbReference>
<accession>W1Y146</accession>
<dbReference type="AlphaFoldDB" id="W1Y146"/>
<evidence type="ECO:0000313" key="1">
    <source>
        <dbReference type="EMBL" id="ETJ36267.1"/>
    </source>
</evidence>
<proteinExistence type="predicted"/>
<dbReference type="SUPFAM" id="SSF52467">
    <property type="entry name" value="DHS-like NAD/FAD-binding domain"/>
    <property type="match status" value="1"/>
</dbReference>
<reference evidence="1" key="1">
    <citation type="submission" date="2013-12" db="EMBL/GenBank/DDBJ databases">
        <title>A Varibaculum cambriense genome reconstructed from a premature infant gut community with otherwise low bacterial novelty that shifts toward anaerobic metabolism during the third week of life.</title>
        <authorList>
            <person name="Brown C.T."/>
            <person name="Sharon I."/>
            <person name="Thomas B.C."/>
            <person name="Castelle C.J."/>
            <person name="Morowitz M.J."/>
            <person name="Banfield J.F."/>
        </authorList>
    </citation>
    <scope>NUCLEOTIDE SEQUENCE</scope>
</reference>
<comment type="caution">
    <text evidence="1">The sequence shown here is derived from an EMBL/GenBank/DDBJ whole genome shotgun (WGS) entry which is preliminary data.</text>
</comment>
<organism evidence="1">
    <name type="scientific">human gut metagenome</name>
    <dbReference type="NCBI Taxonomy" id="408170"/>
    <lineage>
        <taxon>unclassified sequences</taxon>
        <taxon>metagenomes</taxon>
        <taxon>organismal metagenomes</taxon>
    </lineage>
</organism>
<name>W1Y146_9ZZZZ</name>
<dbReference type="EMBL" id="AZMM01009460">
    <property type="protein sequence ID" value="ETJ36267.1"/>
    <property type="molecule type" value="Genomic_DNA"/>
</dbReference>
<gene>
    <name evidence="1" type="ORF">Q604_UNBC09460G0001</name>
</gene>
<protein>
    <submittedName>
        <fullName evidence="1">Uncharacterized protein</fullName>
    </submittedName>
</protein>
<feature type="non-terminal residue" evidence="1">
    <location>
        <position position="1"/>
    </location>
</feature>
<feature type="non-terminal residue" evidence="1">
    <location>
        <position position="74"/>
    </location>
</feature>